<dbReference type="GO" id="GO:0005634">
    <property type="term" value="C:nucleus"/>
    <property type="evidence" value="ECO:0007669"/>
    <property type="project" value="UniProtKB-SubCell"/>
</dbReference>
<dbReference type="AlphaFoldDB" id="A0A1B6GND6"/>
<keyword evidence="2" id="KW-0539">Nucleus</keyword>
<dbReference type="PANTHER" id="PTHR13948">
    <property type="entry name" value="RNA-BINDING PROTEIN"/>
    <property type="match status" value="1"/>
</dbReference>
<evidence type="ECO:0000313" key="3">
    <source>
        <dbReference type="EMBL" id="JAS63966.1"/>
    </source>
</evidence>
<dbReference type="PANTHER" id="PTHR13948:SF3">
    <property type="entry name" value="FI21118P1"/>
    <property type="match status" value="1"/>
</dbReference>
<dbReference type="InterPro" id="IPR035979">
    <property type="entry name" value="RBD_domain_sf"/>
</dbReference>
<gene>
    <name evidence="3" type="ORF">g.45846</name>
</gene>
<dbReference type="Gene3D" id="3.30.70.330">
    <property type="match status" value="1"/>
</dbReference>
<sequence>LESELGDDGCAEISEFPTKTVMMRNLDVITVEETVLATVKQLLNDRYFLIQSFILSKDPLTSTSRGICYLEMKNVFDSVSVYNILMVTPITIDGKEVSVSYCKCQPGEISEAVESFMSSGMVSESFVYTSADLVHLAEY</sequence>
<accession>A0A1B6GND6</accession>
<dbReference type="GO" id="GO:0003723">
    <property type="term" value="F:RNA binding"/>
    <property type="evidence" value="ECO:0007669"/>
    <property type="project" value="TreeGrafter"/>
</dbReference>
<dbReference type="EMBL" id="GECZ01005803">
    <property type="protein sequence ID" value="JAS63966.1"/>
    <property type="molecule type" value="Transcribed_RNA"/>
</dbReference>
<dbReference type="GO" id="GO:0000398">
    <property type="term" value="P:mRNA splicing, via spliceosome"/>
    <property type="evidence" value="ECO:0007669"/>
    <property type="project" value="TreeGrafter"/>
</dbReference>
<dbReference type="SUPFAM" id="SSF54928">
    <property type="entry name" value="RNA-binding domain, RBD"/>
    <property type="match status" value="1"/>
</dbReference>
<protein>
    <submittedName>
        <fullName evidence="3">Uncharacterized protein</fullName>
    </submittedName>
</protein>
<evidence type="ECO:0000256" key="1">
    <source>
        <dbReference type="ARBA" id="ARBA00004123"/>
    </source>
</evidence>
<feature type="non-terminal residue" evidence="3">
    <location>
        <position position="139"/>
    </location>
</feature>
<proteinExistence type="predicted"/>
<reference evidence="3" key="1">
    <citation type="submission" date="2015-11" db="EMBL/GenBank/DDBJ databases">
        <title>De novo transcriptome assembly of four potential Pierce s Disease insect vectors from Arizona vineyards.</title>
        <authorList>
            <person name="Tassone E.E."/>
        </authorList>
    </citation>
    <scope>NUCLEOTIDE SEQUENCE</scope>
</reference>
<organism evidence="3">
    <name type="scientific">Cuerna arida</name>
    <dbReference type="NCBI Taxonomy" id="1464854"/>
    <lineage>
        <taxon>Eukaryota</taxon>
        <taxon>Metazoa</taxon>
        <taxon>Ecdysozoa</taxon>
        <taxon>Arthropoda</taxon>
        <taxon>Hexapoda</taxon>
        <taxon>Insecta</taxon>
        <taxon>Pterygota</taxon>
        <taxon>Neoptera</taxon>
        <taxon>Paraneoptera</taxon>
        <taxon>Hemiptera</taxon>
        <taxon>Auchenorrhyncha</taxon>
        <taxon>Membracoidea</taxon>
        <taxon>Cicadellidae</taxon>
        <taxon>Cicadellinae</taxon>
        <taxon>Proconiini</taxon>
        <taxon>Cuerna</taxon>
    </lineage>
</organism>
<evidence type="ECO:0000256" key="2">
    <source>
        <dbReference type="ARBA" id="ARBA00023242"/>
    </source>
</evidence>
<comment type="subcellular location">
    <subcellularLocation>
        <location evidence="1">Nucleus</location>
    </subcellularLocation>
</comment>
<name>A0A1B6GND6_9HEMI</name>
<feature type="non-terminal residue" evidence="3">
    <location>
        <position position="1"/>
    </location>
</feature>
<dbReference type="InterPro" id="IPR012677">
    <property type="entry name" value="Nucleotide-bd_a/b_plait_sf"/>
</dbReference>